<proteinExistence type="predicted"/>
<accession>A0A9P1BP98</accession>
<organism evidence="1">
    <name type="scientific">Cladocopium goreaui</name>
    <dbReference type="NCBI Taxonomy" id="2562237"/>
    <lineage>
        <taxon>Eukaryota</taxon>
        <taxon>Sar</taxon>
        <taxon>Alveolata</taxon>
        <taxon>Dinophyceae</taxon>
        <taxon>Suessiales</taxon>
        <taxon>Symbiodiniaceae</taxon>
        <taxon>Cladocopium</taxon>
    </lineage>
</organism>
<dbReference type="EMBL" id="CAMXCT010000310">
    <property type="protein sequence ID" value="CAI3976974.1"/>
    <property type="molecule type" value="Genomic_DNA"/>
</dbReference>
<protein>
    <submittedName>
        <fullName evidence="1">Uncharacterized protein</fullName>
    </submittedName>
</protein>
<sequence>MVNGELKVGEADLDLSPPYFTGCKHPLLKEELRPGFLDIPQNPANTGTQQTQHHLAMRLAPVPLGNADPEWQPNRTETEAEAYNGGSRKCVWAMMLISILLILHVQRDRYIEALRWHGGIADHGPPLPWEVQPIILPNDTYEASFLAPSLRRASSFVKLSSSVLAVNGMASSIFTNSSRSESDKSITMVVGSGTLDCMEAKKPCFVAVQGEPLQDQNCYHFATGSAFDDLKSHGQDLCLRSKQVYAALATRATANQSEVVLAWDPIHGESSRPYSCLARVTFPGMQLLNSLAVDLVASVIYDHVTDSIITLGFSGSQTIIADQYQASTLRPQLRYSIPISVTWLLHAPKMSDGYLLFLGSETPFVGSIFAVDLRRQMIYQQDPPTAGPSQRPRRWVLPYNKFVERLPENPAMASKQSQDGPCAH</sequence>
<dbReference type="EMBL" id="CAMXCT020000310">
    <property type="protein sequence ID" value="CAL1130349.1"/>
    <property type="molecule type" value="Genomic_DNA"/>
</dbReference>
<gene>
    <name evidence="1" type="ORF">C1SCF055_LOCUS5154</name>
</gene>
<reference evidence="1" key="1">
    <citation type="submission" date="2022-10" db="EMBL/GenBank/DDBJ databases">
        <authorList>
            <person name="Chen Y."/>
            <person name="Dougan E. K."/>
            <person name="Chan C."/>
            <person name="Rhodes N."/>
            <person name="Thang M."/>
        </authorList>
    </citation>
    <scope>NUCLEOTIDE SEQUENCE</scope>
</reference>
<evidence type="ECO:0000313" key="2">
    <source>
        <dbReference type="EMBL" id="CAL1130349.1"/>
    </source>
</evidence>
<keyword evidence="3" id="KW-1185">Reference proteome</keyword>
<dbReference type="AlphaFoldDB" id="A0A9P1BP98"/>
<dbReference type="EMBL" id="CAMXCT030000310">
    <property type="protein sequence ID" value="CAL4764286.1"/>
    <property type="molecule type" value="Genomic_DNA"/>
</dbReference>
<evidence type="ECO:0000313" key="1">
    <source>
        <dbReference type="EMBL" id="CAI3976974.1"/>
    </source>
</evidence>
<dbReference type="Proteomes" id="UP001152797">
    <property type="component" value="Unassembled WGS sequence"/>
</dbReference>
<evidence type="ECO:0000313" key="3">
    <source>
        <dbReference type="Proteomes" id="UP001152797"/>
    </source>
</evidence>
<name>A0A9P1BP98_9DINO</name>
<dbReference type="OrthoDB" id="425075at2759"/>
<comment type="caution">
    <text evidence="1">The sequence shown here is derived from an EMBL/GenBank/DDBJ whole genome shotgun (WGS) entry which is preliminary data.</text>
</comment>
<reference evidence="2" key="2">
    <citation type="submission" date="2024-04" db="EMBL/GenBank/DDBJ databases">
        <authorList>
            <person name="Chen Y."/>
            <person name="Shah S."/>
            <person name="Dougan E. K."/>
            <person name="Thang M."/>
            <person name="Chan C."/>
        </authorList>
    </citation>
    <scope>NUCLEOTIDE SEQUENCE [LARGE SCALE GENOMIC DNA]</scope>
</reference>